<feature type="compositionally biased region" description="Polar residues" evidence="7">
    <location>
        <begin position="644"/>
        <end position="666"/>
    </location>
</feature>
<feature type="domain" description="Sec16 Sec23-binding" evidence="8">
    <location>
        <begin position="1268"/>
        <end position="1503"/>
    </location>
</feature>
<evidence type="ECO:0000256" key="3">
    <source>
        <dbReference type="ARBA" id="ARBA00022448"/>
    </source>
</evidence>
<feature type="compositionally biased region" description="Low complexity" evidence="7">
    <location>
        <begin position="1805"/>
        <end position="1817"/>
    </location>
</feature>
<feature type="compositionally biased region" description="Polar residues" evidence="7">
    <location>
        <begin position="1682"/>
        <end position="1699"/>
    </location>
</feature>
<proteinExistence type="inferred from homology"/>
<organism evidence="11 12">
    <name type="scientific">Caenorhabditis briggsae</name>
    <dbReference type="NCBI Taxonomy" id="6238"/>
    <lineage>
        <taxon>Eukaryota</taxon>
        <taxon>Metazoa</taxon>
        <taxon>Ecdysozoa</taxon>
        <taxon>Nematoda</taxon>
        <taxon>Chromadorea</taxon>
        <taxon>Rhabditida</taxon>
        <taxon>Rhabditina</taxon>
        <taxon>Rhabditomorpha</taxon>
        <taxon>Rhabditoidea</taxon>
        <taxon>Rhabditidae</taxon>
        <taxon>Peloderinae</taxon>
        <taxon>Caenorhabditis</taxon>
    </lineage>
</organism>
<sequence length="1860" mass="207524">MTSRISQATVFSFLIYSQFSQALSKISIGLRPYQYQYVDSDFNQKYIYEPESLRPTPIPKEEILKEEDIPAFKTLDFLNMPSELEGSASAFRTMNIENTATIIPADVKPIVPKPKKRKTKRKPKRKPKKMHLRRVFKTRLITTTPRPILIEENRIDEDGIETTTNVINLAPIFDADTGTSYTPAELDKICQETVHVSKGFGISDIESFAKNNCFLIRLYYPSVTCSQINQLVGYCRENGLINVGSMSFYWQQGLQQQQDTGQAANQQSQQSHWDFINLGGAPAPQHQWNSQAQQPQQQHQQPQTNYYYQQTPHQQQQPTNHNTNVPQHPAPIPQPQQTQQIQHQPQLPKKKTQQVVIEHTPLLPPVQNHASPAAPNFTPAPPVLTPAFHQVDSQQQQQYYQQQVLQQVHQQHQQYANSTPGANWDQGYSQQPAAVQSTPQFQPPPVPQLGSAPPSMEVTPEPQHKPAPAPQMAPPPTAKPTPVPIPPVLIPPSVVQMNPAPAAPKPPVVKKEEHLVITAPVTAEEPKTKVTPTSSEDDWEKADMEIQRVDDENKRQKTAQSVEKPGESRESSSLGGSWSQQGSQPSERSSVEPVEIVEHPVVEDGEQKTPRVSMSDTHEVPTTIVHTAMPAFEDREETPEAGHRNQNYSVTIDSSSSPLEAIATSTPKDKLEKRSSVSSQGTIGADRNRSSKNSKMSDNQRHDQDSYKNVNDFAEREDASGNNSDSTMASGRPEFVRGEARASYREYKKTYNAIVDRLNFMRSNTTHSDYRPSSRNANPLLAAAGIRQHPAIRRESLGGRNDGRASVPLHHSQSFNENMYHENGGRRSRVSRLDPNGRPSSRHGPGYASVNHMDPRNHSDQRAYMQQQYRHGRHSAMAGAQVSRRPPSINGSEQYGYGHPGVGYGQEPQETSSISESEEDDENGESDDEVRGYNMQQHRAHRGQQFLPQQSSEDDGQTLYYCGVVHVNMESWRRIIEKHGVPPEFYNLNPIEKAAFMFYTVVFKQPYKNVDAFHNRFNREFYKYMCANLSNDDALYKICHSMQQQYLERQKQKVQAYESMKATMFSDETSIDGDKLNYLPTHPTGDLPKSIIIKRQSEINSVYEESLSNYDVHNNGPLKFTCPHSFLHISNGGQMISIQPDQSISAVIFDDIGSAMKDIATLQIKDAAQQFKGPLVPNQSAPHTVRLYITKQIENIRASAVAIENPEAYDVVESVLVWQLLEMMVKQQGNITGPDIAELLAKVARQPVNVQAPPQLSNITPALNQFTQFLLGGHIDEAVESALRNGLFADALVLTRRLFPNDERKIEAIESRFLQTRSMDNPVTTLVSVAKGEVPPVLINPPLDDHRWSWRTHAAIILANLDQRGTALSTIHQLGRALAKREYDSAADFCFLVCGVLGGDKENPFTPVPTPEGEEEYRRYISLVNSDIPDNEANPKCQYGFALTHLHATEIFDYAMRLKPDRESLLATSVEYQTARIKYAKLLASHGFVTDAYRYCTEIARAIWFHVTTFNPEDLLELCDLADSLLHRADVNPNETQWIYDLRSSIETGFVPQTVKQESKHSSQDYSRNQPETIYEQPVEPSLPTPIPVPELEFIPSAFTAPIQQKPTEHIQPAEHHEEVPSTPAGSIYQEQYSTQAETPFSFQATMEQFNPADGFTTPPDDGFSDGPLTMASSPPVPEMTPEQSRSSVADPVNAQNHIPQQSQQQPEPDLKTEQEGSNQSQGWFKSIQTKVQKATGKNPMNLPEDTNLTIVWDPAQNKYVGAGVESEPVAAPPPTVAAVPTAPVAGGGLRAARGASRYAKAGLASSSSQPPAGMMAPAPPTASFGFMPAPVDDDGDAVDPFSGQANPTIQQYVQKPSND</sequence>
<dbReference type="GO" id="GO:0000139">
    <property type="term" value="C:Golgi membrane"/>
    <property type="evidence" value="ECO:0007669"/>
    <property type="project" value="UniProtKB-SubCell"/>
</dbReference>
<feature type="domain" description="Sec16 central conserved" evidence="9">
    <location>
        <begin position="1128"/>
        <end position="1229"/>
    </location>
</feature>
<gene>
    <name evidence="11" type="ORF">L3Y34_013019</name>
</gene>
<protein>
    <recommendedName>
        <fullName evidence="6">Protein transport protein sec16</fullName>
    </recommendedName>
</protein>
<keyword evidence="3 6" id="KW-0813">Transport</keyword>
<feature type="domain" description="aECM cysteine-cradle" evidence="10">
    <location>
        <begin position="187"/>
        <end position="238"/>
    </location>
</feature>
<evidence type="ECO:0000259" key="8">
    <source>
        <dbReference type="Pfam" id="PF12931"/>
    </source>
</evidence>
<feature type="compositionally biased region" description="Polar residues" evidence="7">
    <location>
        <begin position="1716"/>
        <end position="1725"/>
    </location>
</feature>
<evidence type="ECO:0000256" key="1">
    <source>
        <dbReference type="ARBA" id="ARBA00004240"/>
    </source>
</evidence>
<feature type="compositionally biased region" description="Polar residues" evidence="7">
    <location>
        <begin position="416"/>
        <end position="440"/>
    </location>
</feature>
<feature type="compositionally biased region" description="Polar residues" evidence="7">
    <location>
        <begin position="1844"/>
        <end position="1860"/>
    </location>
</feature>
<evidence type="ECO:0000256" key="2">
    <source>
        <dbReference type="ARBA" id="ARBA00005927"/>
    </source>
</evidence>
<comment type="subcellular location">
    <subcellularLocation>
        <location evidence="1">Endoplasmic reticulum</location>
    </subcellularLocation>
    <subcellularLocation>
        <location evidence="6">Golgi apparatus membrane</location>
    </subcellularLocation>
</comment>
<feature type="region of interest" description="Disordered" evidence="7">
    <location>
        <begin position="796"/>
        <end position="929"/>
    </location>
</feature>
<feature type="compositionally biased region" description="Basic and acidic residues" evidence="7">
    <location>
        <begin position="541"/>
        <end position="555"/>
    </location>
</feature>
<evidence type="ECO:0000259" key="10">
    <source>
        <dbReference type="Pfam" id="PF23626"/>
    </source>
</evidence>
<feature type="region of interest" description="Disordered" evidence="7">
    <location>
        <begin position="1650"/>
        <end position="1725"/>
    </location>
</feature>
<reference evidence="11 12" key="1">
    <citation type="submission" date="2022-05" db="EMBL/GenBank/DDBJ databases">
        <title>Chromosome-level reference genomes for two strains of Caenorhabditis briggsae: an improved platform for comparative genomics.</title>
        <authorList>
            <person name="Stevens L."/>
            <person name="Andersen E.C."/>
        </authorList>
    </citation>
    <scope>NUCLEOTIDE SEQUENCE [LARGE SCALE GENOMIC DNA]</scope>
    <source>
        <strain evidence="11">QX1410_ONT</strain>
        <tissue evidence="11">Whole-organism</tissue>
    </source>
</reference>
<feature type="compositionally biased region" description="Acidic residues" evidence="7">
    <location>
        <begin position="916"/>
        <end position="928"/>
    </location>
</feature>
<feature type="compositionally biased region" description="Pro residues" evidence="7">
    <location>
        <begin position="465"/>
        <end position="490"/>
    </location>
</feature>
<feature type="compositionally biased region" description="Basic and acidic residues" evidence="7">
    <location>
        <begin position="596"/>
        <end position="609"/>
    </location>
</feature>
<evidence type="ECO:0000256" key="6">
    <source>
        <dbReference type="RuleBase" id="RU364101"/>
    </source>
</evidence>
<keyword evidence="6" id="KW-0333">Golgi apparatus</keyword>
<keyword evidence="6" id="KW-0472">Membrane</keyword>
<dbReference type="InterPro" id="IPR055352">
    <property type="entry name" value="CCD_aECM"/>
</dbReference>
<dbReference type="InterPro" id="IPR024298">
    <property type="entry name" value="Sec16_Sec23-bd"/>
</dbReference>
<dbReference type="PANTHER" id="PTHR13402">
    <property type="entry name" value="RGPR-RELATED"/>
    <property type="match status" value="1"/>
</dbReference>
<evidence type="ECO:0000256" key="4">
    <source>
        <dbReference type="ARBA" id="ARBA00022824"/>
    </source>
</evidence>
<feature type="region of interest" description="Disordered" evidence="7">
    <location>
        <begin position="1799"/>
        <end position="1860"/>
    </location>
</feature>
<dbReference type="InterPro" id="IPR024340">
    <property type="entry name" value="Sec16_CCD"/>
</dbReference>
<dbReference type="GO" id="GO:0016192">
    <property type="term" value="P:vesicle-mediated transport"/>
    <property type="evidence" value="ECO:0007669"/>
    <property type="project" value="UniProtKB-KW"/>
</dbReference>
<comment type="similarity">
    <text evidence="2 6">Belongs to the SEC16 family.</text>
</comment>
<keyword evidence="6" id="KW-0653">Protein transport</keyword>
<dbReference type="FunFam" id="1.25.40.1030:FF:000013">
    <property type="entry name" value="Protein transport protein sec16"/>
    <property type="match status" value="1"/>
</dbReference>
<keyword evidence="4 6" id="KW-0256">Endoplasmic reticulum</keyword>
<dbReference type="CDD" id="cd09233">
    <property type="entry name" value="ACE1-Sec16-like"/>
    <property type="match status" value="1"/>
</dbReference>
<feature type="region of interest" description="Disordered" evidence="7">
    <location>
        <begin position="275"/>
        <end position="385"/>
    </location>
</feature>
<name>A0AAE9CWJ8_CAEBR</name>
<dbReference type="GO" id="GO:0070971">
    <property type="term" value="C:endoplasmic reticulum exit site"/>
    <property type="evidence" value="ECO:0007669"/>
    <property type="project" value="UniProtKB-ARBA"/>
</dbReference>
<dbReference type="Proteomes" id="UP000827892">
    <property type="component" value="Chromosome X"/>
</dbReference>
<dbReference type="Pfam" id="PF12932">
    <property type="entry name" value="Sec16"/>
    <property type="match status" value="1"/>
</dbReference>
<feature type="compositionally biased region" description="Low complexity" evidence="7">
    <location>
        <begin position="284"/>
        <end position="327"/>
    </location>
</feature>
<dbReference type="EMBL" id="CP090896">
    <property type="protein sequence ID" value="ULT84093.1"/>
    <property type="molecule type" value="Genomic_DNA"/>
</dbReference>
<dbReference type="Pfam" id="PF12931">
    <property type="entry name" value="TPR_Sec16"/>
    <property type="match status" value="1"/>
</dbReference>
<dbReference type="Pfam" id="PF23626">
    <property type="entry name" value="CCD_aECM"/>
    <property type="match status" value="1"/>
</dbReference>
<feature type="compositionally biased region" description="Low complexity" evidence="7">
    <location>
        <begin position="335"/>
        <end position="347"/>
    </location>
</feature>
<keyword evidence="5 6" id="KW-0931">ER-Golgi transport</keyword>
<dbReference type="GO" id="GO:0015031">
    <property type="term" value="P:protein transport"/>
    <property type="evidence" value="ECO:0007669"/>
    <property type="project" value="UniProtKB-KW"/>
</dbReference>
<evidence type="ECO:0000313" key="11">
    <source>
        <dbReference type="EMBL" id="ULT84093.1"/>
    </source>
</evidence>
<evidence type="ECO:0000313" key="12">
    <source>
        <dbReference type="Proteomes" id="UP000827892"/>
    </source>
</evidence>
<feature type="compositionally biased region" description="Low complexity" evidence="7">
    <location>
        <begin position="571"/>
        <end position="594"/>
    </location>
</feature>
<evidence type="ECO:0000256" key="7">
    <source>
        <dbReference type="SAM" id="MobiDB-lite"/>
    </source>
</evidence>
<accession>A0AAE9CWJ8</accession>
<feature type="region of interest" description="Disordered" evidence="7">
    <location>
        <begin position="411"/>
        <end position="709"/>
    </location>
</feature>
<dbReference type="Gene3D" id="1.25.40.1030">
    <property type="match status" value="1"/>
</dbReference>
<evidence type="ECO:0000256" key="5">
    <source>
        <dbReference type="ARBA" id="ARBA00022892"/>
    </source>
</evidence>
<dbReference type="PANTHER" id="PTHR13402:SF30">
    <property type="entry name" value="PROTEIN TRANSPORT PROTEIN SEC16"/>
    <property type="match status" value="1"/>
</dbReference>
<evidence type="ECO:0000259" key="9">
    <source>
        <dbReference type="Pfam" id="PF12932"/>
    </source>
</evidence>